<proteinExistence type="predicted"/>
<evidence type="ECO:0000313" key="1">
    <source>
        <dbReference type="EMBL" id="KAB0586194.1"/>
    </source>
</evidence>
<name>A0A6A1R1A7_9BURK</name>
<sequence length="388" mass="40231">MTAIADLPDIRPSLLLDFANSGRVDPRIQCTRASSATCYGPDGKLRVVPANTPRIDYDPETGKCLGLLVEESRTNLVYPSVIPSGKGVVFRKVQLNGNTTAVSGIPSPDGSNNAVSITGASNSTNSSGMDNLRLLAVIPLENVGYSVSFYLKSAVTVTVREASSGTNVSFAPSSKWTRVSAVFTPTSPNQNIIITSAGGAEFSLFGLQVEVGSFPTSYIPTEGSAVTRAADSVSVLYAQSKVKGAMLVSGQFLGAPSSGFSFPLRARGPVAQAYIGAPYVIASNNSMVRSGYTRGVEGGAVSAIPPGAAVTRGGDFRACISWGDDVIRSGFLGAVSPDVAATKAIEDTTHLDLMTNSPAAGVAGAIYISRVALYSRTLTTQNVQRLTA</sequence>
<dbReference type="AlphaFoldDB" id="A0A6A1R1A7"/>
<reference evidence="1" key="1">
    <citation type="submission" date="2019-09" db="EMBL/GenBank/DDBJ databases">
        <title>Draft genome sequences of 48 bacterial type strains from the CCUG.</title>
        <authorList>
            <person name="Tunovic T."/>
            <person name="Pineiro-Iglesias B."/>
            <person name="Unosson C."/>
            <person name="Inganas E."/>
            <person name="Ohlen M."/>
            <person name="Cardew S."/>
            <person name="Jensie-Markopoulos S."/>
            <person name="Salva-Serra F."/>
            <person name="Jaen-Luchoro D."/>
            <person name="Karlsson R."/>
            <person name="Svensson-Stadler L."/>
            <person name="Chun J."/>
            <person name="Moore E."/>
        </authorList>
    </citation>
    <scope>NUCLEOTIDE SEQUENCE</scope>
    <source>
        <strain evidence="1">CCUG 15333</strain>
    </source>
</reference>
<gene>
    <name evidence="1" type="ORF">F7P80_11210</name>
</gene>
<comment type="caution">
    <text evidence="1">The sequence shown here is derived from an EMBL/GenBank/DDBJ whole genome shotgun (WGS) entry which is preliminary data.</text>
</comment>
<organism evidence="1">
    <name type="scientific">Comamonas kerstersii</name>
    <dbReference type="NCBI Taxonomy" id="225992"/>
    <lineage>
        <taxon>Bacteria</taxon>
        <taxon>Pseudomonadati</taxon>
        <taxon>Pseudomonadota</taxon>
        <taxon>Betaproteobacteria</taxon>
        <taxon>Burkholderiales</taxon>
        <taxon>Comamonadaceae</taxon>
        <taxon>Comamonas</taxon>
    </lineage>
</organism>
<dbReference type="RefSeq" id="WP_151044808.1">
    <property type="nucleotide sequence ID" value="NZ_VZOT01000007.1"/>
</dbReference>
<dbReference type="EMBL" id="VZOT01000007">
    <property type="protein sequence ID" value="KAB0586194.1"/>
    <property type="molecule type" value="Genomic_DNA"/>
</dbReference>
<accession>A0A6A1R1A7</accession>
<protein>
    <submittedName>
        <fullName evidence="1">Uncharacterized protein</fullName>
    </submittedName>
</protein>